<name>A0A8S5RB17_9VIRU</name>
<dbReference type="EMBL" id="BK059084">
    <property type="protein sequence ID" value="DAE28347.1"/>
    <property type="molecule type" value="Genomic_DNA"/>
</dbReference>
<reference evidence="1" key="1">
    <citation type="journal article" date="2021" name="Proc. Natl. Acad. Sci. U.S.A.">
        <title>A Catalog of Tens of Thousands of Viruses from Human Metagenomes Reveals Hidden Associations with Chronic Diseases.</title>
        <authorList>
            <person name="Tisza M.J."/>
            <person name="Buck C.B."/>
        </authorList>
    </citation>
    <scope>NUCLEOTIDE SEQUENCE</scope>
    <source>
        <strain evidence="1">CtRTq15</strain>
    </source>
</reference>
<organism evidence="1">
    <name type="scientific">virus sp. ctRTq15</name>
    <dbReference type="NCBI Taxonomy" id="2828253"/>
    <lineage>
        <taxon>Viruses</taxon>
    </lineage>
</organism>
<sequence length="214" mass="25633">METTPISPQKKLYNYRRENGLCPKCGKPLDRKGFYCEECREKQTTYSRETRELCRQFKICPECRKNKLVGDEKICPECLANKAEYRANHPLSDDKRRKNNEAFKQYSKNLYAERRKAGICVRCGKTKAVEGKAKCFICQSKDNAIHRKRTENRQNIKEYRKENHLCYRCGEPIDRPQGQLCQKCWQTDYERGKSLKNDNNKHLWRYDNQFLRKR</sequence>
<protein>
    <submittedName>
        <fullName evidence="1">Putative cytoplasmic protein</fullName>
    </submittedName>
</protein>
<proteinExistence type="predicted"/>
<evidence type="ECO:0000313" key="1">
    <source>
        <dbReference type="EMBL" id="DAE28347.1"/>
    </source>
</evidence>
<accession>A0A8S5RB17</accession>